<accession>A0ABW5BL58</accession>
<reference evidence="3" key="1">
    <citation type="journal article" date="2019" name="Int. J. Syst. Evol. Microbiol.">
        <title>The Global Catalogue of Microorganisms (GCM) 10K type strain sequencing project: providing services to taxonomists for standard genome sequencing and annotation.</title>
        <authorList>
            <consortium name="The Broad Institute Genomics Platform"/>
            <consortium name="The Broad Institute Genome Sequencing Center for Infectious Disease"/>
            <person name="Wu L."/>
            <person name="Ma J."/>
        </authorList>
    </citation>
    <scope>NUCLEOTIDE SEQUENCE [LARGE SCALE GENOMIC DNA]</scope>
    <source>
        <strain evidence="3">CGMCC 4.7192</strain>
    </source>
</reference>
<evidence type="ECO:0008006" key="4">
    <source>
        <dbReference type="Google" id="ProtNLM"/>
    </source>
</evidence>
<feature type="chain" id="PRO_5045694168" description="Solute-binding protein family 3/N-terminal domain-containing protein" evidence="1">
    <location>
        <begin position="35"/>
        <end position="253"/>
    </location>
</feature>
<evidence type="ECO:0000313" key="3">
    <source>
        <dbReference type="Proteomes" id="UP001597294"/>
    </source>
</evidence>
<dbReference type="RefSeq" id="WP_380250891.1">
    <property type="nucleotide sequence ID" value="NZ_JBHUII010000004.1"/>
</dbReference>
<dbReference type="SUPFAM" id="SSF53850">
    <property type="entry name" value="Periplasmic binding protein-like II"/>
    <property type="match status" value="1"/>
</dbReference>
<organism evidence="2 3">
    <name type="scientific">Kiloniella antarctica</name>
    <dbReference type="NCBI Taxonomy" id="1550907"/>
    <lineage>
        <taxon>Bacteria</taxon>
        <taxon>Pseudomonadati</taxon>
        <taxon>Pseudomonadota</taxon>
        <taxon>Alphaproteobacteria</taxon>
        <taxon>Rhodospirillales</taxon>
        <taxon>Kiloniellaceae</taxon>
        <taxon>Kiloniella</taxon>
    </lineage>
</organism>
<protein>
    <recommendedName>
        <fullName evidence="4">Solute-binding protein family 3/N-terminal domain-containing protein</fullName>
    </recommendedName>
</protein>
<keyword evidence="3" id="KW-1185">Reference proteome</keyword>
<keyword evidence="1" id="KW-0732">Signal</keyword>
<evidence type="ECO:0000313" key="2">
    <source>
        <dbReference type="EMBL" id="MFD2205866.1"/>
    </source>
</evidence>
<evidence type="ECO:0000256" key="1">
    <source>
        <dbReference type="SAM" id="SignalP"/>
    </source>
</evidence>
<comment type="caution">
    <text evidence="2">The sequence shown here is derived from an EMBL/GenBank/DDBJ whole genome shotgun (WGS) entry which is preliminary data.</text>
</comment>
<dbReference type="Proteomes" id="UP001597294">
    <property type="component" value="Unassembled WGS sequence"/>
</dbReference>
<dbReference type="EMBL" id="JBHUII010000004">
    <property type="protein sequence ID" value="MFD2205866.1"/>
    <property type="molecule type" value="Genomic_DNA"/>
</dbReference>
<gene>
    <name evidence="2" type="ORF">ACFSKO_09600</name>
</gene>
<feature type="signal peptide" evidence="1">
    <location>
        <begin position="1"/>
        <end position="34"/>
    </location>
</feature>
<proteinExistence type="predicted"/>
<sequence length="253" mass="28471">MTRLFSLVMLSRAFVSNCLSVLLVLSFTLSNARAETYEVATTTVSDYATAAFKHLEYFYNQLGHELNMVLEPNARSLKSVNAGKYDSELARVAGMEITLPNLIPLGEPYMVQNLIIAYHRDETEIPQTLEHLIELMEKGASVAFPLGNKFLTKSLGPKGGYAVSDNTTLLKLISRKRVRYSASFLGVMEQHADMFTDVIVGLDQPLLVIPMYHYLHIRNTNLRLPLTLAIKQYNVGNGHVPSMLELKRRYNSE</sequence>
<name>A0ABW5BL58_9PROT</name>